<evidence type="ECO:0000256" key="5">
    <source>
        <dbReference type="ARBA" id="ARBA00022777"/>
    </source>
</evidence>
<evidence type="ECO:0000256" key="6">
    <source>
        <dbReference type="ARBA" id="ARBA00022801"/>
    </source>
</evidence>
<dbReference type="PROSITE" id="PS51146">
    <property type="entry name" value="KAIC"/>
    <property type="match status" value="2"/>
</dbReference>
<accession>A0ABV7FVK9</accession>
<dbReference type="InterPro" id="IPR027417">
    <property type="entry name" value="P-loop_NTPase"/>
</dbReference>
<dbReference type="CDD" id="cd19488">
    <property type="entry name" value="KaiC-like_N"/>
    <property type="match status" value="1"/>
</dbReference>
<evidence type="ECO:0000256" key="4">
    <source>
        <dbReference type="ARBA" id="ARBA00022737"/>
    </source>
</evidence>
<dbReference type="Gene3D" id="3.40.50.300">
    <property type="entry name" value="P-loop containing nucleotide triphosphate hydrolases"/>
    <property type="match status" value="2"/>
</dbReference>
<dbReference type="PANTHER" id="PTHR42926:SF1">
    <property type="entry name" value="CIRCADIAN CLOCK OSCILLATOR PROTEIN KAIC 1"/>
    <property type="match status" value="1"/>
</dbReference>
<keyword evidence="2" id="KW-0597">Phosphoprotein</keyword>
<keyword evidence="9" id="KW-1185">Reference proteome</keyword>
<gene>
    <name evidence="8" type="ORF">ACFOD4_05005</name>
</gene>
<dbReference type="RefSeq" id="WP_379594833.1">
    <property type="nucleotide sequence ID" value="NZ_JBHRTN010000006.1"/>
</dbReference>
<evidence type="ECO:0000256" key="2">
    <source>
        <dbReference type="ARBA" id="ARBA00022553"/>
    </source>
</evidence>
<reference evidence="9" key="1">
    <citation type="journal article" date="2019" name="Int. J. Syst. Evol. Microbiol.">
        <title>The Global Catalogue of Microorganisms (GCM) 10K type strain sequencing project: providing services to taxonomists for standard genome sequencing and annotation.</title>
        <authorList>
            <consortium name="The Broad Institute Genomics Platform"/>
            <consortium name="The Broad Institute Genome Sequencing Center for Infectious Disease"/>
            <person name="Wu L."/>
            <person name="Ma J."/>
        </authorList>
    </citation>
    <scope>NUCLEOTIDE SEQUENCE [LARGE SCALE GENOMIC DNA]</scope>
    <source>
        <strain evidence="9">KCTC 52094</strain>
    </source>
</reference>
<keyword evidence="4" id="KW-0677">Repeat</keyword>
<dbReference type="EC" id="2.7.11.1" evidence="1"/>
<dbReference type="Proteomes" id="UP001595593">
    <property type="component" value="Unassembled WGS sequence"/>
</dbReference>
<evidence type="ECO:0000313" key="9">
    <source>
        <dbReference type="Proteomes" id="UP001595593"/>
    </source>
</evidence>
<dbReference type="PANTHER" id="PTHR42926">
    <property type="match status" value="1"/>
</dbReference>
<dbReference type="PRINTS" id="PR01874">
    <property type="entry name" value="DNAREPAIRADA"/>
</dbReference>
<dbReference type="EMBL" id="JBHRTN010000006">
    <property type="protein sequence ID" value="MFC3124413.1"/>
    <property type="molecule type" value="Genomic_DNA"/>
</dbReference>
<dbReference type="InterPro" id="IPR030665">
    <property type="entry name" value="KaiC"/>
</dbReference>
<protein>
    <recommendedName>
        <fullName evidence="1">non-specific serine/threonine protein kinase</fullName>
        <ecNumber evidence="1">2.7.11.1</ecNumber>
    </recommendedName>
</protein>
<dbReference type="PIRSF" id="PIRSF039117">
    <property type="entry name" value="KaiC"/>
    <property type="match status" value="1"/>
</dbReference>
<evidence type="ECO:0000256" key="3">
    <source>
        <dbReference type="ARBA" id="ARBA00022679"/>
    </source>
</evidence>
<dbReference type="InterPro" id="IPR014774">
    <property type="entry name" value="KaiC-like_dom"/>
</dbReference>
<dbReference type="InterPro" id="IPR051347">
    <property type="entry name" value="Circadian_clock_KaiC-rel"/>
</dbReference>
<dbReference type="CDD" id="cd19487">
    <property type="entry name" value="KaiC-like_C"/>
    <property type="match status" value="1"/>
</dbReference>
<dbReference type="SMART" id="SM00382">
    <property type="entry name" value="AAA"/>
    <property type="match status" value="2"/>
</dbReference>
<feature type="domain" description="KaiC" evidence="7">
    <location>
        <begin position="261"/>
        <end position="493"/>
    </location>
</feature>
<organism evidence="8 9">
    <name type="scientific">Teichococcus globiformis</name>
    <dbReference type="NCBI Taxonomy" id="2307229"/>
    <lineage>
        <taxon>Bacteria</taxon>
        <taxon>Pseudomonadati</taxon>
        <taxon>Pseudomonadota</taxon>
        <taxon>Alphaproteobacteria</taxon>
        <taxon>Acetobacterales</taxon>
        <taxon>Roseomonadaceae</taxon>
        <taxon>Roseomonas</taxon>
    </lineage>
</organism>
<dbReference type="InterPro" id="IPR010624">
    <property type="entry name" value="KaiC_dom"/>
</dbReference>
<evidence type="ECO:0000256" key="1">
    <source>
        <dbReference type="ARBA" id="ARBA00012513"/>
    </source>
</evidence>
<comment type="caution">
    <text evidence="8">The sequence shown here is derived from an EMBL/GenBank/DDBJ whole genome shotgun (WGS) entry which is preliminary data.</text>
</comment>
<keyword evidence="3" id="KW-0808">Transferase</keyword>
<name>A0ABV7FVK9_9PROT</name>
<sequence>MPFWLRSELPMIDESAVGSKARTGVAGLDDILAGGLAPGHLFLLEGNPGTGKTTIALSFLLDGARRGEQGLYITLSETERELREGARSHGWSLPDNIKIFELVPPESLLDAAQQQSLLYSSDLELGEATKQIFEAFERVKPARVVLDSLSEIRLLAQSSLRYRRQILALKHYFARLGATVLLLDDLTSDTLDKTVHSVVHGVIRLEELAPEYGAERRRLRVSKYRGQSFRGGFHDFCIKHGGVQVFPRLIAAEHRSGFERRPMTSDIAELDALLGGGVEQGSSAMVLGPAGTGKSTFVLQFVAAAVRRGEKAAIFVFDEELGLLFNRTRTMGFDLEQMRSSGMLHIEQLDAAELSPGEFTHRVRANVTEAQAKTVVIDSLNGYQAAMPNENALVLHVHELLQFLNRQGATTFLTVAQHGLVGDMKSPVDITYLADTVILLRYFEALGKVRRAVSVIKKRTGAHEDTIREYRIGPNGLSLGAPLNEFQGVLRGVPTFVGRAEPLLDTSTAK</sequence>
<evidence type="ECO:0000259" key="7">
    <source>
        <dbReference type="PROSITE" id="PS51146"/>
    </source>
</evidence>
<dbReference type="SUPFAM" id="SSF52540">
    <property type="entry name" value="P-loop containing nucleoside triphosphate hydrolases"/>
    <property type="match status" value="2"/>
</dbReference>
<dbReference type="InterPro" id="IPR003593">
    <property type="entry name" value="AAA+_ATPase"/>
</dbReference>
<proteinExistence type="predicted"/>
<dbReference type="Pfam" id="PF06745">
    <property type="entry name" value="ATPase"/>
    <property type="match status" value="2"/>
</dbReference>
<feature type="domain" description="KaiC" evidence="7">
    <location>
        <begin position="19"/>
        <end position="259"/>
    </location>
</feature>
<evidence type="ECO:0000313" key="8">
    <source>
        <dbReference type="EMBL" id="MFC3124413.1"/>
    </source>
</evidence>
<keyword evidence="6" id="KW-0378">Hydrolase</keyword>
<keyword evidence="5" id="KW-0418">Kinase</keyword>